<evidence type="ECO:0000313" key="1">
    <source>
        <dbReference type="EMBL" id="KYG07703.1"/>
    </source>
</evidence>
<protein>
    <recommendedName>
        <fullName evidence="3">PIN domain-containing protein</fullName>
    </recommendedName>
</protein>
<organism evidence="1 2">
    <name type="scientific">Sorangium cellulosum</name>
    <name type="common">Polyangium cellulosum</name>
    <dbReference type="NCBI Taxonomy" id="56"/>
    <lineage>
        <taxon>Bacteria</taxon>
        <taxon>Pseudomonadati</taxon>
        <taxon>Myxococcota</taxon>
        <taxon>Polyangia</taxon>
        <taxon>Polyangiales</taxon>
        <taxon>Polyangiaceae</taxon>
        <taxon>Sorangium</taxon>
    </lineage>
</organism>
<sequence length="185" mass="21432">MPEVRLWIDTNAARRSIALRELCRLARSRGVDVVVHAQVYLEMRRQKRALYGDRFNETLFDDLLEQLTIRVVDIHLDQSTAARWADGLCHRYPTDRDWELAKQRTLGGELTADFKIIPGKMPMTTDWLIALAVEDDAASRIITHDEGEEWRRLREAEPRRALSWDEAVTWLKSLPEDGPSPGRRA</sequence>
<dbReference type="Proteomes" id="UP000075502">
    <property type="component" value="Unassembled WGS sequence"/>
</dbReference>
<name>A0A150TSL6_SORCE</name>
<comment type="caution">
    <text evidence="1">The sequence shown here is derived from an EMBL/GenBank/DDBJ whole genome shotgun (WGS) entry which is preliminary data.</text>
</comment>
<evidence type="ECO:0000313" key="2">
    <source>
        <dbReference type="Proteomes" id="UP000075502"/>
    </source>
</evidence>
<dbReference type="EMBL" id="JEME01001231">
    <property type="protein sequence ID" value="KYG07703.1"/>
    <property type="molecule type" value="Genomic_DNA"/>
</dbReference>
<gene>
    <name evidence="1" type="ORF">BE21_27900</name>
</gene>
<accession>A0A150TSL6</accession>
<reference evidence="1 2" key="1">
    <citation type="submission" date="2014-02" db="EMBL/GenBank/DDBJ databases">
        <title>The small core and large imbalanced accessory genome model reveals a collaborative survival strategy of Sorangium cellulosum strains in nature.</title>
        <authorList>
            <person name="Han K."/>
            <person name="Peng R."/>
            <person name="Blom J."/>
            <person name="Li Y.-Z."/>
        </authorList>
    </citation>
    <scope>NUCLEOTIDE SEQUENCE [LARGE SCALE GENOMIC DNA]</scope>
    <source>
        <strain evidence="1 2">So0007-03</strain>
    </source>
</reference>
<proteinExistence type="predicted"/>
<dbReference type="AlphaFoldDB" id="A0A150TSL6"/>
<evidence type="ECO:0008006" key="3">
    <source>
        <dbReference type="Google" id="ProtNLM"/>
    </source>
</evidence>